<feature type="coiled-coil region" evidence="1">
    <location>
        <begin position="95"/>
        <end position="167"/>
    </location>
</feature>
<keyword evidence="3" id="KW-0812">Transmembrane</keyword>
<evidence type="ECO:0000256" key="1">
    <source>
        <dbReference type="SAM" id="Coils"/>
    </source>
</evidence>
<feature type="transmembrane region" description="Helical" evidence="3">
    <location>
        <begin position="361"/>
        <end position="379"/>
    </location>
</feature>
<feature type="transmembrane region" description="Helical" evidence="3">
    <location>
        <begin position="400"/>
        <end position="422"/>
    </location>
</feature>
<protein>
    <submittedName>
        <fullName evidence="4">Uncharacterized protein</fullName>
    </submittedName>
</protein>
<feature type="compositionally biased region" description="Low complexity" evidence="2">
    <location>
        <begin position="1"/>
        <end position="12"/>
    </location>
</feature>
<feature type="compositionally biased region" description="Basic and acidic residues" evidence="2">
    <location>
        <begin position="43"/>
        <end position="54"/>
    </location>
</feature>
<evidence type="ECO:0000256" key="3">
    <source>
        <dbReference type="SAM" id="Phobius"/>
    </source>
</evidence>
<name>A0ABP5FQV6_9MICC</name>
<feature type="transmembrane region" description="Helical" evidence="3">
    <location>
        <begin position="338"/>
        <end position="355"/>
    </location>
</feature>
<feature type="transmembrane region" description="Helical" evidence="3">
    <location>
        <begin position="302"/>
        <end position="326"/>
    </location>
</feature>
<evidence type="ECO:0000313" key="4">
    <source>
        <dbReference type="EMBL" id="GAA2032189.1"/>
    </source>
</evidence>
<accession>A0ABP5FQV6</accession>
<feature type="transmembrane region" description="Helical" evidence="3">
    <location>
        <begin position="459"/>
        <end position="477"/>
    </location>
</feature>
<keyword evidence="5" id="KW-1185">Reference proteome</keyword>
<feature type="region of interest" description="Disordered" evidence="2">
    <location>
        <begin position="212"/>
        <end position="232"/>
    </location>
</feature>
<proteinExistence type="predicted"/>
<evidence type="ECO:0000313" key="5">
    <source>
        <dbReference type="Proteomes" id="UP001501461"/>
    </source>
</evidence>
<feature type="transmembrane region" description="Helical" evidence="3">
    <location>
        <begin position="483"/>
        <end position="500"/>
    </location>
</feature>
<comment type="caution">
    <text evidence="4">The sequence shown here is derived from an EMBL/GenBank/DDBJ whole genome shotgun (WGS) entry which is preliminary data.</text>
</comment>
<feature type="transmembrane region" description="Helical" evidence="3">
    <location>
        <begin position="259"/>
        <end position="282"/>
    </location>
</feature>
<evidence type="ECO:0000256" key="2">
    <source>
        <dbReference type="SAM" id="MobiDB-lite"/>
    </source>
</evidence>
<reference evidence="5" key="1">
    <citation type="journal article" date="2019" name="Int. J. Syst. Evol. Microbiol.">
        <title>The Global Catalogue of Microorganisms (GCM) 10K type strain sequencing project: providing services to taxonomists for standard genome sequencing and annotation.</title>
        <authorList>
            <consortium name="The Broad Institute Genomics Platform"/>
            <consortium name="The Broad Institute Genome Sequencing Center for Infectious Disease"/>
            <person name="Wu L."/>
            <person name="Ma J."/>
        </authorList>
    </citation>
    <scope>NUCLEOTIDE SEQUENCE [LARGE SCALE GENOMIC DNA]</scope>
    <source>
        <strain evidence="5">JCM 13595</strain>
    </source>
</reference>
<keyword evidence="1" id="KW-0175">Coiled coil</keyword>
<organism evidence="4 5">
    <name type="scientific">Yaniella flava</name>
    <dbReference type="NCBI Taxonomy" id="287930"/>
    <lineage>
        <taxon>Bacteria</taxon>
        <taxon>Bacillati</taxon>
        <taxon>Actinomycetota</taxon>
        <taxon>Actinomycetes</taxon>
        <taxon>Micrococcales</taxon>
        <taxon>Micrococcaceae</taxon>
        <taxon>Yaniella</taxon>
    </lineage>
</organism>
<keyword evidence="3" id="KW-0472">Membrane</keyword>
<sequence>MHVTESSSDSSDALSRLKNQPSAPAEPQADETVESDVSAVPVPERKTTKAPKEEKWTLRDRFNAWLDSFRGPTQDDIEQAIANTPDRIQARWQKLQDDRRAARLAEARAQQLAAEVEEARQALEEQWERESERMAELEYEQALEARRRQQERETQALLRAARRLESDDIPRPDNRPMLQQPDEYLSDEELFERAQQNLPEWQRLDRIVNKARSIEAETPSPPPSATDEAREEAEDFVLPFRKPVTDNPDPKQLDGFRRITLSISWVLFVVVGLFSLGWLGPWPSMIEAHDGLYGGSTSLMSMAFWHVAAWPLLWVAMLLYTLYQWAPSQYSAVRNRTTAWYVSNAMLLAAATKLLAHFQDVGLEVITSIAATVLLARAVGSLNRYTERNAKERFLVDMPIGAFTGWMLIFSGTTVFTAMASWNVLDLFWIPETVWAILAIVVLLIVLSRLTLTGRGRMSIAIGFSFGMAAIIGTRLFGEDASFILVGVALLGSFVVLAATENRRYQISIAEKQAIEHLVYADDAEDR</sequence>
<feature type="region of interest" description="Disordered" evidence="2">
    <location>
        <begin position="1"/>
        <end position="54"/>
    </location>
</feature>
<feature type="transmembrane region" description="Helical" evidence="3">
    <location>
        <begin position="428"/>
        <end position="447"/>
    </location>
</feature>
<dbReference type="Proteomes" id="UP001501461">
    <property type="component" value="Unassembled WGS sequence"/>
</dbReference>
<gene>
    <name evidence="4" type="ORF">GCM10009720_10650</name>
</gene>
<dbReference type="EMBL" id="BAAAMN010000016">
    <property type="protein sequence ID" value="GAA2032189.1"/>
    <property type="molecule type" value="Genomic_DNA"/>
</dbReference>
<keyword evidence="3" id="KW-1133">Transmembrane helix</keyword>